<evidence type="ECO:0000313" key="3">
    <source>
        <dbReference type="EMBL" id="MFD1333896.1"/>
    </source>
</evidence>
<dbReference type="EMBL" id="JBHTMX010000404">
    <property type="protein sequence ID" value="MFD1333896.1"/>
    <property type="molecule type" value="Genomic_DNA"/>
</dbReference>
<evidence type="ECO:0000259" key="2">
    <source>
        <dbReference type="Pfam" id="PF01883"/>
    </source>
</evidence>
<protein>
    <submittedName>
        <fullName evidence="3">Iron-sulfur cluster assembly protein</fullName>
    </submittedName>
</protein>
<dbReference type="InterPro" id="IPR034904">
    <property type="entry name" value="FSCA_dom_sf"/>
</dbReference>
<feature type="domain" description="MIP18 family-like" evidence="2">
    <location>
        <begin position="5"/>
        <end position="76"/>
    </location>
</feature>
<dbReference type="Proteomes" id="UP001597171">
    <property type="component" value="Unassembled WGS sequence"/>
</dbReference>
<feature type="compositionally biased region" description="Basic and acidic residues" evidence="1">
    <location>
        <begin position="1"/>
        <end position="12"/>
    </location>
</feature>
<organism evidence="3 4">
    <name type="scientific">Methylopila musalis</name>
    <dbReference type="NCBI Taxonomy" id="1134781"/>
    <lineage>
        <taxon>Bacteria</taxon>
        <taxon>Pseudomonadati</taxon>
        <taxon>Pseudomonadota</taxon>
        <taxon>Alphaproteobacteria</taxon>
        <taxon>Hyphomicrobiales</taxon>
        <taxon>Methylopilaceae</taxon>
        <taxon>Methylopila</taxon>
    </lineage>
</organism>
<feature type="region of interest" description="Disordered" evidence="1">
    <location>
        <begin position="1"/>
        <end position="23"/>
    </location>
</feature>
<keyword evidence="4" id="KW-1185">Reference proteome</keyword>
<accession>A0ABW3ZC24</accession>
<dbReference type="SUPFAM" id="SSF117916">
    <property type="entry name" value="Fe-S cluster assembly (FSCA) domain-like"/>
    <property type="match status" value="1"/>
</dbReference>
<evidence type="ECO:0000313" key="4">
    <source>
        <dbReference type="Proteomes" id="UP001597171"/>
    </source>
</evidence>
<gene>
    <name evidence="3" type="ORF">ACFQ4O_17965</name>
</gene>
<dbReference type="RefSeq" id="WP_378777793.1">
    <property type="nucleotide sequence ID" value="NZ_JBHTMX010000404.1"/>
</dbReference>
<evidence type="ECO:0000256" key="1">
    <source>
        <dbReference type="SAM" id="MobiDB-lite"/>
    </source>
</evidence>
<name>A0ABW3ZC24_9HYPH</name>
<sequence>MAVTEEDVRKALESVPAPDGAPSLARSSALSSIAVNGGRVIFAIETSPDRAAALEPIRKAAEAAVRTVPGVSDVLVALTADRPAGSAPAPAA</sequence>
<comment type="caution">
    <text evidence="3">The sequence shown here is derived from an EMBL/GenBank/DDBJ whole genome shotgun (WGS) entry which is preliminary data.</text>
</comment>
<dbReference type="Pfam" id="PF01883">
    <property type="entry name" value="FeS_assembly_P"/>
    <property type="match status" value="1"/>
</dbReference>
<dbReference type="InterPro" id="IPR002744">
    <property type="entry name" value="MIP18-like"/>
</dbReference>
<proteinExistence type="predicted"/>
<feature type="non-terminal residue" evidence="3">
    <location>
        <position position="92"/>
    </location>
</feature>
<dbReference type="Gene3D" id="3.30.300.130">
    <property type="entry name" value="Fe-S cluster assembly (FSCA)"/>
    <property type="match status" value="1"/>
</dbReference>
<reference evidence="4" key="1">
    <citation type="journal article" date="2019" name="Int. J. Syst. Evol. Microbiol.">
        <title>The Global Catalogue of Microorganisms (GCM) 10K type strain sequencing project: providing services to taxonomists for standard genome sequencing and annotation.</title>
        <authorList>
            <consortium name="The Broad Institute Genomics Platform"/>
            <consortium name="The Broad Institute Genome Sequencing Center for Infectious Disease"/>
            <person name="Wu L."/>
            <person name="Ma J."/>
        </authorList>
    </citation>
    <scope>NUCLEOTIDE SEQUENCE [LARGE SCALE GENOMIC DNA]</scope>
    <source>
        <strain evidence="4">CCUG 61696</strain>
    </source>
</reference>